<accession>A0A2A6J856</accession>
<organism evidence="2 4">
    <name type="scientific">Rhizobium chutanense</name>
    <dbReference type="NCBI Taxonomy" id="2035448"/>
    <lineage>
        <taxon>Bacteria</taxon>
        <taxon>Pseudomonadati</taxon>
        <taxon>Pseudomonadota</taxon>
        <taxon>Alphaproteobacteria</taxon>
        <taxon>Hyphomicrobiales</taxon>
        <taxon>Rhizobiaceae</taxon>
        <taxon>Rhizobium/Agrobacterium group</taxon>
        <taxon>Rhizobium</taxon>
    </lineage>
</organism>
<evidence type="ECO:0000313" key="4">
    <source>
        <dbReference type="Proteomes" id="UP000220768"/>
    </source>
</evidence>
<sequence length="103" mass="11495">MQIKNLVGWTAFQKSRIQVVSMSNIITFPFNQAPDASGFAGEDASSVQKMTDVRVEIEHVFRRLTTILDELTNPDHFAPQRREAAISPSPHRTVSPRLKSMGG</sequence>
<feature type="region of interest" description="Disordered" evidence="1">
    <location>
        <begin position="81"/>
        <end position="103"/>
    </location>
</feature>
<evidence type="ECO:0000313" key="2">
    <source>
        <dbReference type="EMBL" id="PDT02053.1"/>
    </source>
</evidence>
<reference evidence="2 4" key="1">
    <citation type="submission" date="2017-09" db="EMBL/GenBank/DDBJ databases">
        <title>Comparative genomics of rhizobia isolated from Phaseolus vulgaris in China.</title>
        <authorList>
            <person name="Tong W."/>
        </authorList>
    </citation>
    <scope>NUCLEOTIDE SEQUENCE [LARGE SCALE GENOMIC DNA]</scope>
    <source>
        <strain evidence="2 4">C5</strain>
    </source>
</reference>
<keyword evidence="4" id="KW-1185">Reference proteome</keyword>
<proteinExistence type="predicted"/>
<reference evidence="3 5" key="2">
    <citation type="submission" date="2018-11" db="EMBL/GenBank/DDBJ databases">
        <title>Rhizobium chutanense sp. nov., isolated from root nodules of Phaseolus vulgaris in China.</title>
        <authorList>
            <person name="Huo Y."/>
        </authorList>
    </citation>
    <scope>NUCLEOTIDE SEQUENCE [LARGE SCALE GENOMIC DNA]</scope>
    <source>
        <strain evidence="3 5">C16</strain>
    </source>
</reference>
<accession>A0A3S0SY83</accession>
<name>A0A2A6J856_9HYPH</name>
<dbReference type="Proteomes" id="UP000278081">
    <property type="component" value="Unassembled WGS sequence"/>
</dbReference>
<protein>
    <submittedName>
        <fullName evidence="2">Uncharacterized protein</fullName>
    </submittedName>
</protein>
<dbReference type="Proteomes" id="UP000220768">
    <property type="component" value="Unassembled WGS sequence"/>
</dbReference>
<dbReference type="EMBL" id="NWSV01000017">
    <property type="protein sequence ID" value="PDT02053.1"/>
    <property type="molecule type" value="Genomic_DNA"/>
</dbReference>
<evidence type="ECO:0000313" key="5">
    <source>
        <dbReference type="Proteomes" id="UP000278081"/>
    </source>
</evidence>
<comment type="caution">
    <text evidence="2">The sequence shown here is derived from an EMBL/GenBank/DDBJ whole genome shotgun (WGS) entry which is preliminary data.</text>
</comment>
<dbReference type="AlphaFoldDB" id="A0A2A6J856"/>
<gene>
    <name evidence="2" type="ORF">CO666_22220</name>
    <name evidence="3" type="ORF">EFR84_08145</name>
</gene>
<dbReference type="RefSeq" id="WP_097614354.1">
    <property type="nucleotide sequence ID" value="NZ_ML133753.1"/>
</dbReference>
<dbReference type="EMBL" id="RJTJ01000006">
    <property type="protein sequence ID" value="RUM07449.1"/>
    <property type="molecule type" value="Genomic_DNA"/>
</dbReference>
<evidence type="ECO:0000256" key="1">
    <source>
        <dbReference type="SAM" id="MobiDB-lite"/>
    </source>
</evidence>
<evidence type="ECO:0000313" key="3">
    <source>
        <dbReference type="EMBL" id="RUM07449.1"/>
    </source>
</evidence>